<organism evidence="1 2">
    <name type="scientific">Endocarpon pusillum</name>
    <dbReference type="NCBI Taxonomy" id="364733"/>
    <lineage>
        <taxon>Eukaryota</taxon>
        <taxon>Fungi</taxon>
        <taxon>Dikarya</taxon>
        <taxon>Ascomycota</taxon>
        <taxon>Pezizomycotina</taxon>
        <taxon>Eurotiomycetes</taxon>
        <taxon>Chaetothyriomycetidae</taxon>
        <taxon>Verrucariales</taxon>
        <taxon>Verrucariaceae</taxon>
        <taxon>Endocarpon</taxon>
    </lineage>
</organism>
<comment type="caution">
    <text evidence="1">The sequence shown here is derived from an EMBL/GenBank/DDBJ whole genome shotgun (WGS) entry which is preliminary data.</text>
</comment>
<accession>A0A8H7AQ80</accession>
<reference evidence="1" key="1">
    <citation type="submission" date="2020-02" db="EMBL/GenBank/DDBJ databases">
        <authorList>
            <person name="Palmer J.M."/>
        </authorList>
    </citation>
    <scope>NUCLEOTIDE SEQUENCE</scope>
    <source>
        <strain evidence="1">EPUS1.4</strain>
        <tissue evidence="1">Thallus</tissue>
    </source>
</reference>
<evidence type="ECO:0000313" key="2">
    <source>
        <dbReference type="Proteomes" id="UP000606974"/>
    </source>
</evidence>
<name>A0A8H7AQ80_9EURO</name>
<dbReference type="Proteomes" id="UP000606974">
    <property type="component" value="Unassembled WGS sequence"/>
</dbReference>
<protein>
    <submittedName>
        <fullName evidence="1">Uncharacterized protein</fullName>
    </submittedName>
</protein>
<evidence type="ECO:0000313" key="1">
    <source>
        <dbReference type="EMBL" id="KAF7513243.1"/>
    </source>
</evidence>
<proteinExistence type="predicted"/>
<sequence length="123" mass="13619">MAYHHCCFLISVSGEDTLRHNILGTLQFNEQIAAEIVSLYKASQQLRLTMERAVQATTASVRAATAYLFNAFQEVCTPMAIIGGLSVSLRGCTREIKGLEIAASGLREVAGLLRTWRSMQERR</sequence>
<gene>
    <name evidence="1" type="ORF">GJ744_010639</name>
</gene>
<dbReference type="EMBL" id="JAACFV010000007">
    <property type="protein sequence ID" value="KAF7513243.1"/>
    <property type="molecule type" value="Genomic_DNA"/>
</dbReference>
<dbReference type="AlphaFoldDB" id="A0A8H7AQ80"/>
<keyword evidence="2" id="KW-1185">Reference proteome</keyword>